<keyword evidence="1" id="KW-0472">Membrane</keyword>
<dbReference type="InterPro" id="IPR013766">
    <property type="entry name" value="Thioredoxin_domain"/>
</dbReference>
<dbReference type="AlphaFoldDB" id="A0A0T6B9L1"/>
<sequence>MEFGPPCTFLNFHLVHKISASGVLFSTVLKCLLQKMSFKKDLVHLCRPYYIVNLILTFSYIFCKRTPVLCTYIFGIEECELDERETEILFFLLIVVMIRTRKAGSTSMINYLSASFVYTNLANLILWFYADFIMGILFGIVFVVTAFFLPEPTYSGPDKVVYFRGVTGLEEELNRDKKVVWLVAFYTVWNPACVNFAPTFAELSVKYCLDNFKFGKVDIGRYPDAAKKYRINDSSLSKQLPTLILFKEGQEVLRRPTVDSKSKTLKFPFTEENIRGAFDVKNIFDNCKLALKNKKVQGRIKSD</sequence>
<reference evidence="3 4" key="1">
    <citation type="submission" date="2015-09" db="EMBL/GenBank/DDBJ databases">
        <title>Draft genome of the scarab beetle Oryctes borbonicus.</title>
        <authorList>
            <person name="Meyer J.M."/>
            <person name="Markov G.V."/>
            <person name="Baskaran P."/>
            <person name="Herrmann M."/>
            <person name="Sommer R.J."/>
            <person name="Roedelsperger C."/>
        </authorList>
    </citation>
    <scope>NUCLEOTIDE SEQUENCE [LARGE SCALE GENOMIC DNA]</scope>
    <source>
        <strain evidence="3">OB123</strain>
        <tissue evidence="3">Whole animal</tissue>
    </source>
</reference>
<keyword evidence="1" id="KW-1133">Transmembrane helix</keyword>
<dbReference type="EMBL" id="LJIG01002934">
    <property type="protein sequence ID" value="KRT84006.1"/>
    <property type="molecule type" value="Genomic_DNA"/>
</dbReference>
<dbReference type="Gene3D" id="3.40.30.10">
    <property type="entry name" value="Glutaredoxin"/>
    <property type="match status" value="1"/>
</dbReference>
<evidence type="ECO:0000313" key="3">
    <source>
        <dbReference type="EMBL" id="KRT84006.1"/>
    </source>
</evidence>
<dbReference type="Pfam" id="PF00085">
    <property type="entry name" value="Thioredoxin"/>
    <property type="match status" value="1"/>
</dbReference>
<keyword evidence="1" id="KW-0812">Transmembrane</keyword>
<comment type="caution">
    <text evidence="3">The sequence shown here is derived from an EMBL/GenBank/DDBJ whole genome shotgun (WGS) entry which is preliminary data.</text>
</comment>
<dbReference type="PROSITE" id="PS51352">
    <property type="entry name" value="THIOREDOXIN_2"/>
    <property type="match status" value="1"/>
</dbReference>
<evidence type="ECO:0000313" key="4">
    <source>
        <dbReference type="Proteomes" id="UP000051574"/>
    </source>
</evidence>
<dbReference type="OrthoDB" id="20229at2759"/>
<gene>
    <name evidence="3" type="ORF">AMK59_2056</name>
</gene>
<proteinExistence type="predicted"/>
<name>A0A0T6B9L1_9SCAR</name>
<evidence type="ECO:0000256" key="1">
    <source>
        <dbReference type="SAM" id="Phobius"/>
    </source>
</evidence>
<evidence type="ECO:0000259" key="2">
    <source>
        <dbReference type="PROSITE" id="PS51352"/>
    </source>
</evidence>
<keyword evidence="4" id="KW-1185">Reference proteome</keyword>
<feature type="transmembrane region" description="Helical" evidence="1">
    <location>
        <begin position="124"/>
        <end position="149"/>
    </location>
</feature>
<dbReference type="SUPFAM" id="SSF52833">
    <property type="entry name" value="Thioredoxin-like"/>
    <property type="match status" value="1"/>
</dbReference>
<feature type="domain" description="Thioredoxin" evidence="2">
    <location>
        <begin position="138"/>
        <end position="292"/>
    </location>
</feature>
<accession>A0A0T6B9L1</accession>
<dbReference type="InterPro" id="IPR036249">
    <property type="entry name" value="Thioredoxin-like_sf"/>
</dbReference>
<organism evidence="3 4">
    <name type="scientific">Oryctes borbonicus</name>
    <dbReference type="NCBI Taxonomy" id="1629725"/>
    <lineage>
        <taxon>Eukaryota</taxon>
        <taxon>Metazoa</taxon>
        <taxon>Ecdysozoa</taxon>
        <taxon>Arthropoda</taxon>
        <taxon>Hexapoda</taxon>
        <taxon>Insecta</taxon>
        <taxon>Pterygota</taxon>
        <taxon>Neoptera</taxon>
        <taxon>Endopterygota</taxon>
        <taxon>Coleoptera</taxon>
        <taxon>Polyphaga</taxon>
        <taxon>Scarabaeiformia</taxon>
        <taxon>Scarabaeidae</taxon>
        <taxon>Dynastinae</taxon>
        <taxon>Oryctes</taxon>
    </lineage>
</organism>
<dbReference type="Proteomes" id="UP000051574">
    <property type="component" value="Unassembled WGS sequence"/>
</dbReference>
<protein>
    <submittedName>
        <fullName evidence="3">Thioredoxin</fullName>
    </submittedName>
</protein>